<dbReference type="EMBL" id="JABBGC010000001">
    <property type="protein sequence ID" value="NML38556.1"/>
    <property type="molecule type" value="Genomic_DNA"/>
</dbReference>
<dbReference type="InterPro" id="IPR018062">
    <property type="entry name" value="HTH_AraC-typ_CS"/>
</dbReference>
<dbReference type="InterPro" id="IPR054015">
    <property type="entry name" value="ExsA-like_N"/>
</dbReference>
<dbReference type="Gene3D" id="1.10.10.60">
    <property type="entry name" value="Homeodomain-like"/>
    <property type="match status" value="2"/>
</dbReference>
<dbReference type="PANTHER" id="PTHR43280:SF2">
    <property type="entry name" value="HTH-TYPE TRANSCRIPTIONAL REGULATOR EXSA"/>
    <property type="match status" value="1"/>
</dbReference>
<evidence type="ECO:0000313" key="5">
    <source>
        <dbReference type="EMBL" id="NML38556.1"/>
    </source>
</evidence>
<evidence type="ECO:0000256" key="1">
    <source>
        <dbReference type="ARBA" id="ARBA00023015"/>
    </source>
</evidence>
<dbReference type="InterPro" id="IPR020449">
    <property type="entry name" value="Tscrpt_reg_AraC-type_HTH"/>
</dbReference>
<protein>
    <submittedName>
        <fullName evidence="5">Helix-turn-helix transcriptional regulator</fullName>
    </submittedName>
</protein>
<dbReference type="PANTHER" id="PTHR43280">
    <property type="entry name" value="ARAC-FAMILY TRANSCRIPTIONAL REGULATOR"/>
    <property type="match status" value="1"/>
</dbReference>
<keyword evidence="2" id="KW-0238">DNA-binding</keyword>
<dbReference type="GO" id="GO:0003700">
    <property type="term" value="F:DNA-binding transcription factor activity"/>
    <property type="evidence" value="ECO:0007669"/>
    <property type="project" value="InterPro"/>
</dbReference>
<dbReference type="Pfam" id="PF22200">
    <property type="entry name" value="ExsA_N"/>
    <property type="match status" value="1"/>
</dbReference>
<comment type="caution">
    <text evidence="5">The sequence shown here is derived from an EMBL/GenBank/DDBJ whole genome shotgun (WGS) entry which is preliminary data.</text>
</comment>
<dbReference type="PROSITE" id="PS00041">
    <property type="entry name" value="HTH_ARAC_FAMILY_1"/>
    <property type="match status" value="1"/>
</dbReference>
<dbReference type="PROSITE" id="PS01124">
    <property type="entry name" value="HTH_ARAC_FAMILY_2"/>
    <property type="match status" value="1"/>
</dbReference>
<reference evidence="5 6" key="1">
    <citation type="submission" date="2020-04" db="EMBL/GenBank/DDBJ databases">
        <title>Chitinophaga sp. G-6-1-13 sp. nov., isolated from soil.</title>
        <authorList>
            <person name="Dahal R.H."/>
            <person name="Chaudhary D.K."/>
        </authorList>
    </citation>
    <scope>NUCLEOTIDE SEQUENCE [LARGE SCALE GENOMIC DNA]</scope>
    <source>
        <strain evidence="5 6">G-6-1-13</strain>
    </source>
</reference>
<feature type="domain" description="HTH araC/xylS-type" evidence="4">
    <location>
        <begin position="188"/>
        <end position="285"/>
    </location>
</feature>
<evidence type="ECO:0000256" key="2">
    <source>
        <dbReference type="ARBA" id="ARBA00023125"/>
    </source>
</evidence>
<proteinExistence type="predicted"/>
<dbReference type="InterPro" id="IPR009057">
    <property type="entry name" value="Homeodomain-like_sf"/>
</dbReference>
<organism evidence="5 6">
    <name type="scientific">Chitinophaga fulva</name>
    <dbReference type="NCBI Taxonomy" id="2728842"/>
    <lineage>
        <taxon>Bacteria</taxon>
        <taxon>Pseudomonadati</taxon>
        <taxon>Bacteroidota</taxon>
        <taxon>Chitinophagia</taxon>
        <taxon>Chitinophagales</taxon>
        <taxon>Chitinophagaceae</taxon>
        <taxon>Chitinophaga</taxon>
    </lineage>
</organism>
<evidence type="ECO:0000313" key="6">
    <source>
        <dbReference type="Proteomes" id="UP000583266"/>
    </source>
</evidence>
<gene>
    <name evidence="5" type="ORF">HHL17_15205</name>
</gene>
<name>A0A848GJU4_9BACT</name>
<keyword evidence="1" id="KW-0805">Transcription regulation</keyword>
<dbReference type="GO" id="GO:0043565">
    <property type="term" value="F:sequence-specific DNA binding"/>
    <property type="evidence" value="ECO:0007669"/>
    <property type="project" value="InterPro"/>
</dbReference>
<dbReference type="RefSeq" id="WP_169225542.1">
    <property type="nucleotide sequence ID" value="NZ_JABBGC010000001.1"/>
</dbReference>
<evidence type="ECO:0000256" key="3">
    <source>
        <dbReference type="ARBA" id="ARBA00023163"/>
    </source>
</evidence>
<dbReference type="InterPro" id="IPR018060">
    <property type="entry name" value="HTH_AraC"/>
</dbReference>
<evidence type="ECO:0000259" key="4">
    <source>
        <dbReference type="PROSITE" id="PS01124"/>
    </source>
</evidence>
<dbReference type="SMART" id="SM00342">
    <property type="entry name" value="HTH_ARAC"/>
    <property type="match status" value="1"/>
</dbReference>
<dbReference type="PRINTS" id="PR00032">
    <property type="entry name" value="HTHARAC"/>
</dbReference>
<keyword evidence="3" id="KW-0804">Transcription</keyword>
<dbReference type="SUPFAM" id="SSF46689">
    <property type="entry name" value="Homeodomain-like"/>
    <property type="match status" value="2"/>
</dbReference>
<keyword evidence="6" id="KW-1185">Reference proteome</keyword>
<dbReference type="Proteomes" id="UP000583266">
    <property type="component" value="Unassembled WGS sequence"/>
</dbReference>
<accession>A0A848GJU4</accession>
<sequence>MIKIPSQLMYGPSAQNSLTIEGCSVIEQCFRTTEEKGMMFLEEHVLLFVLQGSVSLILGTRTYTVGKNEMTLLKKATVVQYEKRGDSDGGHIYYGMMFSIKDDLIKSFLATTEKITPKGTDGETRAGVHTMTECLITFAASLSPYFQNSSEVYPGQLSLKMKEMLYHLGIGNHSIYQQLMQLHQPARIGVRHIVEEYYTSPVTIAELAHLSGRSLSSFKRDFLAVYNIPPAEWIRKRRLEKAREMLETTNLPVSDICFSLGFENMSHFSRIFKEYHGKTPSFYRN</sequence>
<dbReference type="AlphaFoldDB" id="A0A848GJU4"/>
<dbReference type="Pfam" id="PF12833">
    <property type="entry name" value="HTH_18"/>
    <property type="match status" value="1"/>
</dbReference>